<name>A0A927CIY3_9BACL</name>
<keyword evidence="2" id="KW-0964">Secreted</keyword>
<organism evidence="7 8">
    <name type="scientific">Paenibacillus arenilitoris</name>
    <dbReference type="NCBI Taxonomy" id="2772299"/>
    <lineage>
        <taxon>Bacteria</taxon>
        <taxon>Bacillati</taxon>
        <taxon>Bacillota</taxon>
        <taxon>Bacilli</taxon>
        <taxon>Bacillales</taxon>
        <taxon>Paenibacillaceae</taxon>
        <taxon>Paenibacillus</taxon>
    </lineage>
</organism>
<dbReference type="RefSeq" id="WP_190857278.1">
    <property type="nucleotide sequence ID" value="NZ_JACXIY010000001.1"/>
</dbReference>
<keyword evidence="5" id="KW-0078">Bacteriocin</keyword>
<evidence type="ECO:0000256" key="1">
    <source>
        <dbReference type="ARBA" id="ARBA00004613"/>
    </source>
</evidence>
<keyword evidence="6" id="KW-1133">Transmembrane helix</keyword>
<protein>
    <submittedName>
        <fullName evidence="7">Uberolysin/carnocyclin family circular bacteriocin</fullName>
    </submittedName>
</protein>
<proteinExistence type="predicted"/>
<dbReference type="AlphaFoldDB" id="A0A927CIY3"/>
<evidence type="ECO:0000256" key="5">
    <source>
        <dbReference type="ARBA" id="ARBA00023048"/>
    </source>
</evidence>
<keyword evidence="8" id="KW-1185">Reference proteome</keyword>
<evidence type="ECO:0000313" key="7">
    <source>
        <dbReference type="EMBL" id="MBD2867036.1"/>
    </source>
</evidence>
<dbReference type="Proteomes" id="UP000632125">
    <property type="component" value="Unassembled WGS sequence"/>
</dbReference>
<dbReference type="InterPro" id="IPR009086">
    <property type="entry name" value="Bacteriocin_AS48"/>
</dbReference>
<dbReference type="EMBL" id="JACXIY010000001">
    <property type="protein sequence ID" value="MBD2867036.1"/>
    <property type="molecule type" value="Genomic_DNA"/>
</dbReference>
<evidence type="ECO:0000256" key="2">
    <source>
        <dbReference type="ARBA" id="ARBA00022525"/>
    </source>
</evidence>
<dbReference type="GO" id="GO:0005576">
    <property type="term" value="C:extracellular region"/>
    <property type="evidence" value="ECO:0007669"/>
    <property type="project" value="UniProtKB-SubCell"/>
</dbReference>
<evidence type="ECO:0000256" key="6">
    <source>
        <dbReference type="SAM" id="Phobius"/>
    </source>
</evidence>
<dbReference type="Pfam" id="PF09221">
    <property type="entry name" value="Bacteriocin_IId"/>
    <property type="match status" value="1"/>
</dbReference>
<sequence>MEALLLEIALVMGVGTGTAFRVYQLIMAGASTWALISMIIAGGGFIGIGIVALRYAVKKWATKKLEDVAVAY</sequence>
<keyword evidence="6" id="KW-0812">Transmembrane</keyword>
<gene>
    <name evidence="7" type="ORF">IDH41_00490</name>
</gene>
<accession>A0A927CIY3</accession>
<keyword evidence="3" id="KW-0929">Antimicrobial</keyword>
<dbReference type="Gene3D" id="1.20.225.10">
    <property type="entry name" value="Bacteriocin AS-48"/>
    <property type="match status" value="1"/>
</dbReference>
<dbReference type="GO" id="GO:0031640">
    <property type="term" value="P:killing of cells of another organism"/>
    <property type="evidence" value="ECO:0007669"/>
    <property type="project" value="UniProtKB-KW"/>
</dbReference>
<dbReference type="GO" id="GO:0042742">
    <property type="term" value="P:defense response to bacterium"/>
    <property type="evidence" value="ECO:0007669"/>
    <property type="project" value="UniProtKB-KW"/>
</dbReference>
<dbReference type="InterPro" id="IPR020038">
    <property type="entry name" value="Circ_bacteriocin"/>
</dbReference>
<comment type="subcellular location">
    <subcellularLocation>
        <location evidence="1">Secreted</location>
    </subcellularLocation>
</comment>
<keyword evidence="6" id="KW-0472">Membrane</keyword>
<feature type="transmembrane region" description="Helical" evidence="6">
    <location>
        <begin position="35"/>
        <end position="57"/>
    </location>
</feature>
<evidence type="ECO:0000256" key="3">
    <source>
        <dbReference type="ARBA" id="ARBA00022529"/>
    </source>
</evidence>
<comment type="caution">
    <text evidence="7">The sequence shown here is derived from an EMBL/GenBank/DDBJ whole genome shotgun (WGS) entry which is preliminary data.</text>
</comment>
<evidence type="ECO:0000256" key="4">
    <source>
        <dbReference type="ARBA" id="ARBA00023022"/>
    </source>
</evidence>
<keyword evidence="4" id="KW-0044">Antibiotic</keyword>
<evidence type="ECO:0000313" key="8">
    <source>
        <dbReference type="Proteomes" id="UP000632125"/>
    </source>
</evidence>
<reference evidence="7" key="1">
    <citation type="submission" date="2020-09" db="EMBL/GenBank/DDBJ databases">
        <title>A novel bacterium of genus Paenibacillus, isolated from South China Sea.</title>
        <authorList>
            <person name="Huang H."/>
            <person name="Mo K."/>
            <person name="Hu Y."/>
        </authorList>
    </citation>
    <scope>NUCLEOTIDE SEQUENCE</scope>
    <source>
        <strain evidence="7">IB182493</strain>
    </source>
</reference>